<feature type="region of interest" description="Disordered" evidence="1">
    <location>
        <begin position="33"/>
        <end position="59"/>
    </location>
</feature>
<evidence type="ECO:0000256" key="2">
    <source>
        <dbReference type="SAM" id="SignalP"/>
    </source>
</evidence>
<name>A0A2Z4IJH6_9BACT</name>
<accession>A0A2Z4IJH6</accession>
<dbReference type="Proteomes" id="UP000248688">
    <property type="component" value="Chromosome"/>
</dbReference>
<feature type="chain" id="PRO_5016325813" description="T9SS C-terminal target domain-containing protein" evidence="2">
    <location>
        <begin position="24"/>
        <end position="501"/>
    </location>
</feature>
<keyword evidence="4" id="KW-1185">Reference proteome</keyword>
<gene>
    <name evidence="3" type="ORF">DN752_11370</name>
</gene>
<dbReference type="KEGG" id="est:DN752_11370"/>
<protein>
    <recommendedName>
        <fullName evidence="5">T9SS C-terminal target domain-containing protein</fullName>
    </recommendedName>
</protein>
<proteinExistence type="predicted"/>
<keyword evidence="2" id="KW-0732">Signal</keyword>
<dbReference type="OrthoDB" id="1443240at2"/>
<evidence type="ECO:0008006" key="5">
    <source>
        <dbReference type="Google" id="ProtNLM"/>
    </source>
</evidence>
<dbReference type="EMBL" id="CP030041">
    <property type="protein sequence ID" value="AWW30678.1"/>
    <property type="molecule type" value="Genomic_DNA"/>
</dbReference>
<evidence type="ECO:0000313" key="3">
    <source>
        <dbReference type="EMBL" id="AWW30678.1"/>
    </source>
</evidence>
<feature type="signal peptide" evidence="2">
    <location>
        <begin position="1"/>
        <end position="23"/>
    </location>
</feature>
<organism evidence="3 4">
    <name type="scientific">Echinicola strongylocentroti</name>
    <dbReference type="NCBI Taxonomy" id="1795355"/>
    <lineage>
        <taxon>Bacteria</taxon>
        <taxon>Pseudomonadati</taxon>
        <taxon>Bacteroidota</taxon>
        <taxon>Cytophagia</taxon>
        <taxon>Cytophagales</taxon>
        <taxon>Cyclobacteriaceae</taxon>
        <taxon>Echinicola</taxon>
    </lineage>
</organism>
<evidence type="ECO:0000313" key="4">
    <source>
        <dbReference type="Proteomes" id="UP000248688"/>
    </source>
</evidence>
<evidence type="ECO:0000256" key="1">
    <source>
        <dbReference type="SAM" id="MobiDB-lite"/>
    </source>
</evidence>
<sequence>MWKNGHKMLFIFCTIGISHAGFAQQFESNSDGDWSASSTWDSTNPNGCATPTQSPDNSSPCRTNVIVNHSVEYQGDANIGRNTFSQITVSGALANLIFTGDVTLYDNNGGVPPTVFNVENGASLNIQNGTLNIGAGAVMNIIGNSTVIVENLSMANNTSTINIEEGSRLIVLNESIINSSSTLNVNGDFSTKGLSFSSGGVINSNENGVVNVEQDVNMNSGQLNMEGRSEMQVGGSIVMGGGARIDMSDDTFVHTEGDVNVNSWNTAALSGNASFLVDGSTNGGNHFSAIENACYRSQNQNMGSECARTLPVVFNEINGILASYQTVKVLWSVYEDNFVSTYSIERSFNGISNFKTVGEVSGGGWTNELQHYTFDDDDLPVQAGRLYYRIKQVDTDGKATFSKIIGLDIQGLSTGKAAWQIYPNPSKGEQIHLALTNPEKYHGEEMSITIFNSLNQSRSFQASSVEELNMRLREELAQFSKGLVVVKVRWADESQLIKLLL</sequence>
<dbReference type="AlphaFoldDB" id="A0A2Z4IJH6"/>
<reference evidence="3 4" key="1">
    <citation type="submission" date="2018-06" db="EMBL/GenBank/DDBJ databases">
        <title>Echinicola strongylocentroti sp. nov., isolated from a sea urchin Strongylocentrotus intermedius.</title>
        <authorList>
            <person name="Bae S.S."/>
        </authorList>
    </citation>
    <scope>NUCLEOTIDE SEQUENCE [LARGE SCALE GENOMIC DNA]</scope>
    <source>
        <strain evidence="3 4">MEBiC08714</strain>
    </source>
</reference>